<dbReference type="CDD" id="cd01317">
    <property type="entry name" value="DHOase_IIa"/>
    <property type="match status" value="1"/>
</dbReference>
<proteinExistence type="inferred from homology"/>
<comment type="caution">
    <text evidence="6">Lacks conserved residue(s) required for the propagation of feature annotation.</text>
</comment>
<feature type="binding site" evidence="6">
    <location>
        <position position="176"/>
    </location>
    <ligand>
        <name>Zn(2+)</name>
        <dbReference type="ChEBI" id="CHEBI:29105"/>
        <label>2</label>
    </ligand>
</feature>
<evidence type="ECO:0000259" key="7">
    <source>
        <dbReference type="Pfam" id="PF01979"/>
    </source>
</evidence>
<dbReference type="NCBIfam" id="TIGR00857">
    <property type="entry name" value="pyrC_multi"/>
    <property type="match status" value="1"/>
</dbReference>
<dbReference type="InterPro" id="IPR050138">
    <property type="entry name" value="DHOase/Allantoinase_Hydrolase"/>
</dbReference>
<dbReference type="Gene3D" id="2.30.40.10">
    <property type="entry name" value="Urease, subunit C, domain 1"/>
    <property type="match status" value="1"/>
</dbReference>
<dbReference type="RefSeq" id="WP_178200351.1">
    <property type="nucleotide sequence ID" value="NZ_CALVCM010000015.1"/>
</dbReference>
<keyword evidence="4 6" id="KW-0378">Hydrolase</keyword>
<reference evidence="8 9" key="1">
    <citation type="submission" date="2022-06" db="EMBL/GenBank/DDBJ databases">
        <title>Isolation of gut microbiota from human fecal samples.</title>
        <authorList>
            <person name="Pamer E.G."/>
            <person name="Barat B."/>
            <person name="Waligurski E."/>
            <person name="Medina S."/>
            <person name="Paddock L."/>
            <person name="Mostad J."/>
        </authorList>
    </citation>
    <scope>NUCLEOTIDE SEQUENCE [LARGE SCALE GENOMIC DNA]</scope>
    <source>
        <strain evidence="8 9">DFI.6.1</strain>
    </source>
</reference>
<comment type="function">
    <text evidence="1 6">Catalyzes the reversible cyclization of carbamoyl aspartate to dihydroorotate.</text>
</comment>
<evidence type="ECO:0000256" key="3">
    <source>
        <dbReference type="ARBA" id="ARBA00022723"/>
    </source>
</evidence>
<dbReference type="Pfam" id="PF01979">
    <property type="entry name" value="Amidohydro_1"/>
    <property type="match status" value="1"/>
</dbReference>
<dbReference type="EMBL" id="JANGCH010000010">
    <property type="protein sequence ID" value="MCQ5122152.1"/>
    <property type="molecule type" value="Genomic_DNA"/>
</dbReference>
<dbReference type="InterPro" id="IPR002195">
    <property type="entry name" value="Dihydroorotase_CS"/>
</dbReference>
<comment type="catalytic activity">
    <reaction evidence="6">
        <text>(S)-dihydroorotate + H2O = N-carbamoyl-L-aspartate + H(+)</text>
        <dbReference type="Rhea" id="RHEA:24296"/>
        <dbReference type="ChEBI" id="CHEBI:15377"/>
        <dbReference type="ChEBI" id="CHEBI:15378"/>
        <dbReference type="ChEBI" id="CHEBI:30864"/>
        <dbReference type="ChEBI" id="CHEBI:32814"/>
        <dbReference type="EC" id="3.5.2.3"/>
    </reaction>
</comment>
<dbReference type="InterPro" id="IPR011059">
    <property type="entry name" value="Metal-dep_hydrolase_composite"/>
</dbReference>
<keyword evidence="3 6" id="KW-0479">Metal-binding</keyword>
<comment type="caution">
    <text evidence="8">The sequence shown here is derived from an EMBL/GenBank/DDBJ whole genome shotgun (WGS) entry which is preliminary data.</text>
</comment>
<feature type="domain" description="Amidohydrolase-related" evidence="7">
    <location>
        <begin position="50"/>
        <end position="416"/>
    </location>
</feature>
<accession>A0ABT1SLY9</accession>
<feature type="binding site" evidence="6">
    <location>
        <position position="149"/>
    </location>
    <ligand>
        <name>Zn(2+)</name>
        <dbReference type="ChEBI" id="CHEBI:29105"/>
        <label>1</label>
    </ligand>
</feature>
<feature type="binding site" evidence="6">
    <location>
        <begin position="60"/>
        <end position="62"/>
    </location>
    <ligand>
        <name>substrate</name>
    </ligand>
</feature>
<dbReference type="HAMAP" id="MF_00220_B">
    <property type="entry name" value="PyrC_classI_B"/>
    <property type="match status" value="1"/>
</dbReference>
<dbReference type="PROSITE" id="PS00483">
    <property type="entry name" value="DIHYDROOROTASE_2"/>
    <property type="match status" value="1"/>
</dbReference>
<dbReference type="PROSITE" id="PS00482">
    <property type="entry name" value="DIHYDROOROTASE_1"/>
    <property type="match status" value="1"/>
</dbReference>
<comment type="similarity">
    <text evidence="2 6">Belongs to the metallo-dependent hydrolases superfamily. DHOase family. Class I DHOase subfamily.</text>
</comment>
<dbReference type="InterPro" id="IPR004722">
    <property type="entry name" value="DHOase"/>
</dbReference>
<dbReference type="Gene3D" id="3.20.20.140">
    <property type="entry name" value="Metal-dependent hydrolases"/>
    <property type="match status" value="1"/>
</dbReference>
<evidence type="ECO:0000313" key="9">
    <source>
        <dbReference type="Proteomes" id="UP001524435"/>
    </source>
</evidence>
<feature type="binding site" evidence="6">
    <location>
        <position position="92"/>
    </location>
    <ligand>
        <name>substrate</name>
    </ligand>
</feature>
<organism evidence="8 9">
    <name type="scientific">Massilicoli timonensis</name>
    <dbReference type="NCBI Taxonomy" id="2015901"/>
    <lineage>
        <taxon>Bacteria</taxon>
        <taxon>Bacillati</taxon>
        <taxon>Bacillota</taxon>
        <taxon>Erysipelotrichia</taxon>
        <taxon>Erysipelotrichales</taxon>
        <taxon>Erysipelotrichaceae</taxon>
        <taxon>Massilicoli</taxon>
    </lineage>
</organism>
<protein>
    <recommendedName>
        <fullName evidence="6">Dihydroorotase</fullName>
        <shortName evidence="6">DHOase</shortName>
        <ecNumber evidence="6">3.5.2.3</ecNumber>
    </recommendedName>
</protein>
<dbReference type="SUPFAM" id="SSF51556">
    <property type="entry name" value="Metallo-dependent hydrolases"/>
    <property type="match status" value="1"/>
</dbReference>
<feature type="binding site" evidence="6">
    <location>
        <position position="275"/>
    </location>
    <ligand>
        <name>substrate</name>
    </ligand>
</feature>
<comment type="cofactor">
    <cofactor evidence="6">
        <name>Zn(2+)</name>
        <dbReference type="ChEBI" id="CHEBI:29105"/>
    </cofactor>
    <text evidence="6">Binds 2 Zn(2+) ions per subunit.</text>
</comment>
<keyword evidence="9" id="KW-1185">Reference proteome</keyword>
<evidence type="ECO:0000256" key="2">
    <source>
        <dbReference type="ARBA" id="ARBA00010286"/>
    </source>
</evidence>
<evidence type="ECO:0000313" key="8">
    <source>
        <dbReference type="EMBL" id="MCQ5122152.1"/>
    </source>
</evidence>
<feature type="binding site" evidence="6">
    <location>
        <position position="149"/>
    </location>
    <ligand>
        <name>Zn(2+)</name>
        <dbReference type="ChEBI" id="CHEBI:29105"/>
        <label>2</label>
    </ligand>
</feature>
<gene>
    <name evidence="6" type="primary">pyrC</name>
    <name evidence="8" type="ORF">NE663_07755</name>
</gene>
<name>A0ABT1SLY9_9FIRM</name>
<keyword evidence="6" id="KW-0862">Zinc</keyword>
<dbReference type="InterPro" id="IPR032466">
    <property type="entry name" value="Metal_Hydrolase"/>
</dbReference>
<dbReference type="EC" id="3.5.2.3" evidence="6"/>
<feature type="binding site" evidence="6">
    <location>
        <position position="58"/>
    </location>
    <ligand>
        <name>Zn(2+)</name>
        <dbReference type="ChEBI" id="CHEBI:29105"/>
        <label>1</label>
    </ligand>
</feature>
<sequence length="427" mass="46578">MLIKNGYVIDPSQQISAYANLLIEDGKIKKIGKLEAEKEQEVIDAAGCVIAPGFVDIHVHFRDPGFTYKEDLDSGAKAAAKGGFTSVVCMANTDPVIDDPNQLTKLYEKAKRCDAHIYFAASVSKGLGGKQLCDYQALKAAGAICFSDDGKPLADPLFLKQAMEQIVKTKLPISLHEELPQYVKEAGIHAGKTAEKMGLRGAMREAEWEIIKRDLKLAKESGAHIHIQHISTKEGVALVRKGKQEKVKVTAEATPHHFSLREDAIMEYGTMAKMNPPLREESDRLAIIEGLRDGTIDVIATDHAPHSSEEKKQPFQKAPSGIIGLETAFSLGMEYLVNSGALSLEQLIEKMSTKPASLLHLPAGTLQVGAAADIVLLEPKADYQIQSFVSKSANSPFLGQTMQGKVKMTILSGKIVYRENEKESSRK</sequence>
<keyword evidence="5 6" id="KW-0665">Pyrimidine biosynthesis</keyword>
<feature type="binding site" evidence="6">
    <location>
        <position position="306"/>
    </location>
    <ligand>
        <name>substrate</name>
    </ligand>
</feature>
<dbReference type="PANTHER" id="PTHR43668:SF2">
    <property type="entry name" value="ALLANTOINASE"/>
    <property type="match status" value="1"/>
</dbReference>
<evidence type="ECO:0000256" key="4">
    <source>
        <dbReference type="ARBA" id="ARBA00022801"/>
    </source>
</evidence>
<evidence type="ECO:0000256" key="1">
    <source>
        <dbReference type="ARBA" id="ARBA00002368"/>
    </source>
</evidence>
<feature type="binding site" evidence="6">
    <location>
        <position position="302"/>
    </location>
    <ligand>
        <name>Zn(2+)</name>
        <dbReference type="ChEBI" id="CHEBI:29105"/>
        <label>1</label>
    </ligand>
</feature>
<dbReference type="PANTHER" id="PTHR43668">
    <property type="entry name" value="ALLANTOINASE"/>
    <property type="match status" value="1"/>
</dbReference>
<comment type="pathway">
    <text evidence="6">Pyrimidine metabolism; UMP biosynthesis via de novo pathway; (S)-dihydroorotate from bicarbonate: step 3/3.</text>
</comment>
<evidence type="ECO:0000256" key="5">
    <source>
        <dbReference type="ARBA" id="ARBA00022975"/>
    </source>
</evidence>
<evidence type="ECO:0000256" key="6">
    <source>
        <dbReference type="HAMAP-Rule" id="MF_00220"/>
    </source>
</evidence>
<feature type="binding site" evidence="6">
    <location>
        <position position="60"/>
    </location>
    <ligand>
        <name>Zn(2+)</name>
        <dbReference type="ChEBI" id="CHEBI:29105"/>
        <label>1</label>
    </ligand>
</feature>
<dbReference type="InterPro" id="IPR006680">
    <property type="entry name" value="Amidohydro-rel"/>
</dbReference>
<feature type="binding site" evidence="6">
    <location>
        <position position="229"/>
    </location>
    <ligand>
        <name>Zn(2+)</name>
        <dbReference type="ChEBI" id="CHEBI:29105"/>
        <label>2</label>
    </ligand>
</feature>
<dbReference type="SUPFAM" id="SSF51338">
    <property type="entry name" value="Composite domain of metallo-dependent hydrolases"/>
    <property type="match status" value="1"/>
</dbReference>
<dbReference type="Proteomes" id="UP001524435">
    <property type="component" value="Unassembled WGS sequence"/>
</dbReference>
<feature type="active site" evidence="6">
    <location>
        <position position="302"/>
    </location>
</feature>